<keyword evidence="4" id="KW-1185">Reference proteome</keyword>
<evidence type="ECO:0000313" key="3">
    <source>
        <dbReference type="EMBL" id="KIW29951.1"/>
    </source>
</evidence>
<feature type="signal peptide" evidence="2">
    <location>
        <begin position="1"/>
        <end position="22"/>
    </location>
</feature>
<keyword evidence="2" id="KW-0732">Signal</keyword>
<feature type="transmembrane region" description="Helical" evidence="1">
    <location>
        <begin position="592"/>
        <end position="612"/>
    </location>
</feature>
<gene>
    <name evidence="3" type="ORF">PV07_05735</name>
</gene>
<keyword evidence="1" id="KW-0472">Membrane</keyword>
<keyword evidence="1" id="KW-0812">Transmembrane</keyword>
<dbReference type="Proteomes" id="UP000054466">
    <property type="component" value="Unassembled WGS sequence"/>
</dbReference>
<dbReference type="HOGENOM" id="CLU_020135_1_0_1"/>
<evidence type="ECO:0000256" key="1">
    <source>
        <dbReference type="SAM" id="Phobius"/>
    </source>
</evidence>
<evidence type="ECO:0000313" key="4">
    <source>
        <dbReference type="Proteomes" id="UP000054466"/>
    </source>
</evidence>
<dbReference type="AlphaFoldDB" id="A0A0D1ZPP3"/>
<dbReference type="OrthoDB" id="4143440at2759"/>
<name>A0A0D1ZPP3_9EURO</name>
<proteinExistence type="predicted"/>
<dbReference type="GeneID" id="27344929"/>
<dbReference type="EMBL" id="KN847042">
    <property type="protein sequence ID" value="KIW29951.1"/>
    <property type="molecule type" value="Genomic_DNA"/>
</dbReference>
<dbReference type="VEuPathDB" id="FungiDB:PV07_05735"/>
<feature type="transmembrane region" description="Helical" evidence="1">
    <location>
        <begin position="561"/>
        <end position="580"/>
    </location>
</feature>
<feature type="transmembrane region" description="Helical" evidence="1">
    <location>
        <begin position="526"/>
        <end position="549"/>
    </location>
</feature>
<evidence type="ECO:0000256" key="2">
    <source>
        <dbReference type="SAM" id="SignalP"/>
    </source>
</evidence>
<feature type="chain" id="PRO_5002253014" evidence="2">
    <location>
        <begin position="23"/>
        <end position="618"/>
    </location>
</feature>
<accession>A0A0D1ZPP3</accession>
<organism evidence="3 4">
    <name type="scientific">Cladophialophora immunda</name>
    <dbReference type="NCBI Taxonomy" id="569365"/>
    <lineage>
        <taxon>Eukaryota</taxon>
        <taxon>Fungi</taxon>
        <taxon>Dikarya</taxon>
        <taxon>Ascomycota</taxon>
        <taxon>Pezizomycotina</taxon>
        <taxon>Eurotiomycetes</taxon>
        <taxon>Chaetothyriomycetidae</taxon>
        <taxon>Chaetothyriales</taxon>
        <taxon>Herpotrichiellaceae</taxon>
        <taxon>Cladophialophora</taxon>
    </lineage>
</organism>
<keyword evidence="1" id="KW-1133">Transmembrane helix</keyword>
<dbReference type="RefSeq" id="XP_016250167.1">
    <property type="nucleotide sequence ID" value="XM_016392648.1"/>
</dbReference>
<sequence length="618" mass="67728">MHQLLLLILAFAQLTAVPICHAAVIKTQGDVNMTIEAPPGSRYIPNENLLCTPSTWKSVLLFFSANYFTHIATVRSIPGESMIKTAGALLMALIFPTSGMIRGLTAIIKCPIRCKTPLEKACKAGALCVVVRNSKWRPQDGDIVKDLQLATEKPPFGHHDGSEQTSQVELSEYTDLIQHFFTTSSPKPENAPVEANPDATQVGFRALQVNSTMNPASNPAEAVRATTPTSTIAEASHTRSEILNFRVVGDEEYLNEENSFMPVTHWYDLTSRIVHGNCNLPPGYSLAILPGDASTCQRVSASLGSSQGDIHHADAVAMSYSYAKSVFAVFQTVYAGFTLYESRGEQITRFGYAAFGLTVTPYLVMSIINLLGNILTPHFDAVYLMRDDVMDEAERRTGIKFDRVVGRMRGIQNPKSVNVVFRNGQSDGTSSDNDLMIIHKLQAEEHLCSSEENYDEKVARIDDSVAPLKIRSQAHRPTPTVRTNPQASPEDRLLNSSLGTADLEHERGVIVPVSNSIGMGGVVREWNLIFCGAIVVSAIPIAVMGIMTHFHEGESTHAQRVWIMTWLVFGIVFGDERFLVGAVVQDPTARWIYAPPAIGGFVVVAQMLVAYGSCRQLF</sequence>
<protein>
    <submittedName>
        <fullName evidence="3">Uncharacterized protein</fullName>
    </submittedName>
</protein>
<reference evidence="3 4" key="1">
    <citation type="submission" date="2015-01" db="EMBL/GenBank/DDBJ databases">
        <title>The Genome Sequence of Cladophialophora immunda CBS83496.</title>
        <authorList>
            <consortium name="The Broad Institute Genomics Platform"/>
            <person name="Cuomo C."/>
            <person name="de Hoog S."/>
            <person name="Gorbushina A."/>
            <person name="Stielow B."/>
            <person name="Teixiera M."/>
            <person name="Abouelleil A."/>
            <person name="Chapman S.B."/>
            <person name="Priest M."/>
            <person name="Young S.K."/>
            <person name="Wortman J."/>
            <person name="Nusbaum C."/>
            <person name="Birren B."/>
        </authorList>
    </citation>
    <scope>NUCLEOTIDE SEQUENCE [LARGE SCALE GENOMIC DNA]</scope>
    <source>
        <strain evidence="3 4">CBS 83496</strain>
    </source>
</reference>